<protein>
    <submittedName>
        <fullName evidence="2">F-box domain-containing protein</fullName>
    </submittedName>
</protein>
<sequence>MSVVSKTEHFQPFRLFNLPTVAACNVISFMRIVEVIETSMTSSKARKKVKSLINAKLWKEIDICPGFDSNPIIQLVRNYDVWIISFGIKRYYPDTLSCMNYYRLLQTNLEDKTADWKMWIEYLTEFLESPIVELSMDISELKDKQQSVIDWIKSRQRSIEKLSIYGENVSTEDFAIVENNKGFTKEFLFEMETDENFHSDFTFNGKSLTVYKGKWFKLNQLLNSDCAEIYIVNSLSDSEWNTFLRKWINMESNLNLKRLEFDIPELQSLFSILLLPSESVASIATNAGMNMIENKFKNFMVIRRNDGAIGVLGIRWTKGHGSKVWTLSLTVK</sequence>
<evidence type="ECO:0000313" key="2">
    <source>
        <dbReference type="EMBL" id="CAB07367.1"/>
    </source>
</evidence>
<dbReference type="Bgee" id="WBGene00009063">
    <property type="expression patterns" value="Expressed in embryo and 2 other cell types or tissues"/>
</dbReference>
<dbReference type="FunCoup" id="O45397">
    <property type="interactions" value="348"/>
</dbReference>
<dbReference type="KEGG" id="cel:CELE_F22G12.3"/>
<evidence type="ECO:0000259" key="1">
    <source>
        <dbReference type="PROSITE" id="PS50181"/>
    </source>
</evidence>
<feature type="domain" description="F-box" evidence="1">
    <location>
        <begin position="12"/>
        <end position="61"/>
    </location>
</feature>
<dbReference type="AlphaFoldDB" id="O45397"/>
<dbReference type="InterPro" id="IPR001810">
    <property type="entry name" value="F-box_dom"/>
</dbReference>
<dbReference type="PaxDb" id="6239-F22G12.3"/>
<dbReference type="GeneID" id="184868"/>
<gene>
    <name evidence="2" type="ORF">CELE_F22G12.3</name>
    <name evidence="2 4" type="ORF">F22G12.3</name>
</gene>
<dbReference type="InterPro" id="IPR012885">
    <property type="entry name" value="F-box_Sdz-33"/>
</dbReference>
<dbReference type="CTD" id="184868"/>
<evidence type="ECO:0000313" key="3">
    <source>
        <dbReference type="Proteomes" id="UP000001940"/>
    </source>
</evidence>
<dbReference type="Pfam" id="PF07735">
    <property type="entry name" value="FBA_2"/>
    <property type="match status" value="1"/>
</dbReference>
<name>O45397_CAEEL</name>
<dbReference type="HOGENOM" id="CLU_028840_3_0_1"/>
<dbReference type="PANTHER" id="PTHR21503">
    <property type="entry name" value="F-BOX-CONTAINING HYPOTHETICAL PROTEIN C.ELEGANS"/>
    <property type="match status" value="1"/>
</dbReference>
<organism evidence="2 3">
    <name type="scientific">Caenorhabditis elegans</name>
    <dbReference type="NCBI Taxonomy" id="6239"/>
    <lineage>
        <taxon>Eukaryota</taxon>
        <taxon>Metazoa</taxon>
        <taxon>Ecdysozoa</taxon>
        <taxon>Nematoda</taxon>
        <taxon>Chromadorea</taxon>
        <taxon>Rhabditida</taxon>
        <taxon>Rhabditina</taxon>
        <taxon>Rhabditomorpha</taxon>
        <taxon>Rhabditoidea</taxon>
        <taxon>Rhabditidae</taxon>
        <taxon>Peloderinae</taxon>
        <taxon>Caenorhabditis</taxon>
    </lineage>
</organism>
<dbReference type="PIR" id="T21279">
    <property type="entry name" value="T21279"/>
</dbReference>
<dbReference type="EMBL" id="BX284601">
    <property type="protein sequence ID" value="CAB07367.1"/>
    <property type="molecule type" value="Genomic_DNA"/>
</dbReference>
<reference evidence="2 3" key="1">
    <citation type="journal article" date="1998" name="Science">
        <title>Genome sequence of the nematode C. elegans: a platform for investigating biology.</title>
        <authorList>
            <consortium name="The C. elegans sequencing consortium"/>
            <person name="Sulson J.E."/>
            <person name="Waterston R."/>
        </authorList>
    </citation>
    <scope>NUCLEOTIDE SEQUENCE [LARGE SCALE GENOMIC DNA]</scope>
    <source>
        <strain evidence="2 3">Bristol N2</strain>
    </source>
</reference>
<proteinExistence type="predicted"/>
<dbReference type="PROSITE" id="PS50181">
    <property type="entry name" value="FBOX"/>
    <property type="match status" value="1"/>
</dbReference>
<dbReference type="WormBase" id="F22G12.3">
    <property type="protein sequence ID" value="CE15890"/>
    <property type="gene ID" value="WBGene00009063"/>
</dbReference>
<dbReference type="AGR" id="WB:WBGene00009063"/>
<dbReference type="RefSeq" id="NP_493304.1">
    <property type="nucleotide sequence ID" value="NM_060903.1"/>
</dbReference>
<dbReference type="Proteomes" id="UP000001940">
    <property type="component" value="Chromosome I"/>
</dbReference>
<dbReference type="PhylomeDB" id="O45397"/>
<dbReference type="UCSC" id="F22G12.3">
    <property type="organism name" value="c. elegans"/>
</dbReference>
<dbReference type="eggNOG" id="ENOG502R9RU">
    <property type="taxonomic scope" value="Eukaryota"/>
</dbReference>
<dbReference type="PANTHER" id="PTHR21503:SF53">
    <property type="entry name" value="F-BOX ASSOCIATED DOMAIN-CONTAINING PROTEIN-RELATED"/>
    <property type="match status" value="1"/>
</dbReference>
<dbReference type="InParanoid" id="O45397"/>
<dbReference type="OrthoDB" id="5842403at2759"/>
<accession>O45397</accession>
<dbReference type="OMA" id="KWINMES"/>
<keyword evidence="3" id="KW-1185">Reference proteome</keyword>
<evidence type="ECO:0000313" key="4">
    <source>
        <dbReference type="WormBase" id="F22G12.3"/>
    </source>
</evidence>